<proteinExistence type="predicted"/>
<dbReference type="EMBL" id="JADIME010000036">
    <property type="protein sequence ID" value="MBO8465040.1"/>
    <property type="molecule type" value="Genomic_DNA"/>
</dbReference>
<keyword evidence="4" id="KW-0732">Signal</keyword>
<dbReference type="InterPro" id="IPR036942">
    <property type="entry name" value="Beta-barrel_TonB_sf"/>
</dbReference>
<feature type="signal peptide" evidence="4">
    <location>
        <begin position="1"/>
        <end position="27"/>
    </location>
</feature>
<dbReference type="SUPFAM" id="SSF56935">
    <property type="entry name" value="Porins"/>
    <property type="match status" value="1"/>
</dbReference>
<name>A0A9D9I3M1_9BACT</name>
<evidence type="ECO:0008006" key="7">
    <source>
        <dbReference type="Google" id="ProtNLM"/>
    </source>
</evidence>
<dbReference type="Proteomes" id="UP000823597">
    <property type="component" value="Unassembled WGS sequence"/>
</dbReference>
<comment type="subcellular location">
    <subcellularLocation>
        <location evidence="1">Cell outer membrane</location>
    </subcellularLocation>
</comment>
<reference evidence="5" key="2">
    <citation type="journal article" date="2021" name="PeerJ">
        <title>Extensive microbial diversity within the chicken gut microbiome revealed by metagenomics and culture.</title>
        <authorList>
            <person name="Gilroy R."/>
            <person name="Ravi A."/>
            <person name="Getino M."/>
            <person name="Pursley I."/>
            <person name="Horton D.L."/>
            <person name="Alikhan N.F."/>
            <person name="Baker D."/>
            <person name="Gharbi K."/>
            <person name="Hall N."/>
            <person name="Watson M."/>
            <person name="Adriaenssens E.M."/>
            <person name="Foster-Nyarko E."/>
            <person name="Jarju S."/>
            <person name="Secka A."/>
            <person name="Antonio M."/>
            <person name="Oren A."/>
            <person name="Chaudhuri R.R."/>
            <person name="La Ragione R."/>
            <person name="Hildebrand F."/>
            <person name="Pallen M.J."/>
        </authorList>
    </citation>
    <scope>NUCLEOTIDE SEQUENCE</scope>
    <source>
        <strain evidence="5">10037</strain>
    </source>
</reference>
<evidence type="ECO:0000313" key="5">
    <source>
        <dbReference type="EMBL" id="MBO8465040.1"/>
    </source>
</evidence>
<feature type="chain" id="PRO_5039504691" description="TonB-dependent receptor" evidence="4">
    <location>
        <begin position="28"/>
        <end position="569"/>
    </location>
</feature>
<protein>
    <recommendedName>
        <fullName evidence="7">TonB-dependent receptor</fullName>
    </recommendedName>
</protein>
<evidence type="ECO:0000256" key="1">
    <source>
        <dbReference type="ARBA" id="ARBA00004442"/>
    </source>
</evidence>
<sequence length="569" mass="63071">MKNRKIPFSNIFVAVAFLLAAMPCMNAQEINPTVEVSRRFEASLKEIHKSYMKPVIPDSLLMDGVDFSYSVFGRKYGAGDDFVPRRFGAVNLPDGKKEPVFVLNVGGGVPWASYASLDLAIPCGKDFYLTVYGDHDGYFGRLDRLSVGDYGEIVRTGWRYKSMLMSNSAGVSGGYAWKGGRLHFRAGYDGIMSENESISRRFNSFVADFGIVSHRDDEDYFYYDINAHYGYADDWIVPVPAAGHANAGIKENSFDFTAVIGPVFKRYHRITAGISLEFAKYDDYRSLMLFNVGFTPQYRYARDRWNIGAGIRFSKAFVQETAMPGVAPSGANATNWIFPAVDVSFEAVRGYLWLNAAVDGGNAVNLYSDAVGRYPYLYPSGNAGTAFTDFTVIPYRMSFSIAGNVKSRFSYDLYLRYGKVEGLPAFAMDGDCPYLTYTLSSGLFTAGASLSWKSERVEAHAGVEYDDYSVTSADRGELLPPAFKGSASVEYNWRKRFFISVGADFSGEWGSVAYKVPGWVDLHVGAEYCFSKKFSVFLSAGNLLNDSIQFQPLQALPGINFMAGVCLKL</sequence>
<keyword evidence="3" id="KW-0998">Cell outer membrane</keyword>
<keyword evidence="2" id="KW-0472">Membrane</keyword>
<evidence type="ECO:0000256" key="4">
    <source>
        <dbReference type="SAM" id="SignalP"/>
    </source>
</evidence>
<organism evidence="5 6">
    <name type="scientific">Candidatus Merdivivens pullistercoris</name>
    <dbReference type="NCBI Taxonomy" id="2840873"/>
    <lineage>
        <taxon>Bacteria</taxon>
        <taxon>Pseudomonadati</taxon>
        <taxon>Bacteroidota</taxon>
        <taxon>Bacteroidia</taxon>
        <taxon>Bacteroidales</taxon>
        <taxon>Muribaculaceae</taxon>
        <taxon>Muribaculaceae incertae sedis</taxon>
        <taxon>Candidatus Merdivivens</taxon>
    </lineage>
</organism>
<dbReference type="AlphaFoldDB" id="A0A9D9I3M1"/>
<evidence type="ECO:0000313" key="6">
    <source>
        <dbReference type="Proteomes" id="UP000823597"/>
    </source>
</evidence>
<dbReference type="GO" id="GO:0009279">
    <property type="term" value="C:cell outer membrane"/>
    <property type="evidence" value="ECO:0007669"/>
    <property type="project" value="UniProtKB-SubCell"/>
</dbReference>
<evidence type="ECO:0000256" key="2">
    <source>
        <dbReference type="ARBA" id="ARBA00023136"/>
    </source>
</evidence>
<gene>
    <name evidence="5" type="ORF">IAB93_03480</name>
</gene>
<dbReference type="Gene3D" id="2.40.170.20">
    <property type="entry name" value="TonB-dependent receptor, beta-barrel domain"/>
    <property type="match status" value="1"/>
</dbReference>
<accession>A0A9D9I3M1</accession>
<reference evidence="5" key="1">
    <citation type="submission" date="2020-10" db="EMBL/GenBank/DDBJ databases">
        <authorList>
            <person name="Gilroy R."/>
        </authorList>
    </citation>
    <scope>NUCLEOTIDE SEQUENCE</scope>
    <source>
        <strain evidence="5">10037</strain>
    </source>
</reference>
<comment type="caution">
    <text evidence="5">The sequence shown here is derived from an EMBL/GenBank/DDBJ whole genome shotgun (WGS) entry which is preliminary data.</text>
</comment>
<evidence type="ECO:0000256" key="3">
    <source>
        <dbReference type="ARBA" id="ARBA00023237"/>
    </source>
</evidence>